<comment type="caution">
    <text evidence="2">The sequence shown here is derived from an EMBL/GenBank/DDBJ whole genome shotgun (WGS) entry which is preliminary data.</text>
</comment>
<dbReference type="RefSeq" id="WP_378304397.1">
    <property type="nucleotide sequence ID" value="NZ_JBHTJA010000087.1"/>
</dbReference>
<reference evidence="3" key="1">
    <citation type="journal article" date="2019" name="Int. J. Syst. Evol. Microbiol.">
        <title>The Global Catalogue of Microorganisms (GCM) 10K type strain sequencing project: providing services to taxonomists for standard genome sequencing and annotation.</title>
        <authorList>
            <consortium name="The Broad Institute Genomics Platform"/>
            <consortium name="The Broad Institute Genome Sequencing Center for Infectious Disease"/>
            <person name="Wu L."/>
            <person name="Ma J."/>
        </authorList>
    </citation>
    <scope>NUCLEOTIDE SEQUENCE [LARGE SCALE GENOMIC DNA]</scope>
    <source>
        <strain evidence="3">JCM 31202</strain>
    </source>
</reference>
<keyword evidence="3" id="KW-1185">Reference proteome</keyword>
<dbReference type="EMBL" id="JBHTJA010000087">
    <property type="protein sequence ID" value="MFD0904487.1"/>
    <property type="molecule type" value="Genomic_DNA"/>
</dbReference>
<name>A0ABW3EYP7_9ACTN</name>
<sequence length="41" mass="4338">MFQHEARPGAPGAAYEQGGGARLWQAEEQAQDRAAGAEAPR</sequence>
<evidence type="ECO:0000313" key="3">
    <source>
        <dbReference type="Proteomes" id="UP001596972"/>
    </source>
</evidence>
<proteinExistence type="predicted"/>
<dbReference type="Proteomes" id="UP001596972">
    <property type="component" value="Unassembled WGS sequence"/>
</dbReference>
<feature type="region of interest" description="Disordered" evidence="1">
    <location>
        <begin position="1"/>
        <end position="41"/>
    </location>
</feature>
<evidence type="ECO:0000313" key="2">
    <source>
        <dbReference type="EMBL" id="MFD0904487.1"/>
    </source>
</evidence>
<organism evidence="2 3">
    <name type="scientific">Actinomadura sediminis</name>
    <dbReference type="NCBI Taxonomy" id="1038904"/>
    <lineage>
        <taxon>Bacteria</taxon>
        <taxon>Bacillati</taxon>
        <taxon>Actinomycetota</taxon>
        <taxon>Actinomycetes</taxon>
        <taxon>Streptosporangiales</taxon>
        <taxon>Thermomonosporaceae</taxon>
        <taxon>Actinomadura</taxon>
    </lineage>
</organism>
<protein>
    <submittedName>
        <fullName evidence="2">Uncharacterized protein</fullName>
    </submittedName>
</protein>
<evidence type="ECO:0000256" key="1">
    <source>
        <dbReference type="SAM" id="MobiDB-lite"/>
    </source>
</evidence>
<accession>A0ABW3EYP7</accession>
<gene>
    <name evidence="2" type="ORF">ACFQ11_29175</name>
</gene>